<keyword evidence="2" id="KW-0675">Receptor</keyword>
<dbReference type="EMBL" id="JAMFTS010000001">
    <property type="protein sequence ID" value="KAJ4816507.1"/>
    <property type="molecule type" value="Genomic_DNA"/>
</dbReference>
<dbReference type="Proteomes" id="UP001140206">
    <property type="component" value="Chromosome 1"/>
</dbReference>
<comment type="caution">
    <text evidence="2">The sequence shown here is derived from an EMBL/GenBank/DDBJ whole genome shotgun (WGS) entry which is preliminary data.</text>
</comment>
<sequence length="127" mass="13966">MERTKHKHPLLFISSLALLISHQFSIASAQNATPSTVSVGVLLALGTSSGKRSKTSISMALEDFYAINGNFSTKIELKFRDSMNEVVSAASADVIIKVWITLIKGKFLSKTKIPLIILKRTKQTLKF</sequence>
<keyword evidence="3" id="KW-1185">Reference proteome</keyword>
<protein>
    <submittedName>
        <fullName evidence="2">Glutamate receptor</fullName>
    </submittedName>
</protein>
<accession>A0AAV8HKG5</accession>
<name>A0AAV8HKG5_9POAL</name>
<feature type="chain" id="PRO_5043328305" evidence="1">
    <location>
        <begin position="30"/>
        <end position="127"/>
    </location>
</feature>
<proteinExistence type="predicted"/>
<dbReference type="AlphaFoldDB" id="A0AAV8HKG5"/>
<keyword evidence="1" id="KW-0732">Signal</keyword>
<dbReference type="InterPro" id="IPR015683">
    <property type="entry name" value="Ionotropic_Glu_rcpt"/>
</dbReference>
<evidence type="ECO:0000256" key="1">
    <source>
        <dbReference type="SAM" id="SignalP"/>
    </source>
</evidence>
<evidence type="ECO:0000313" key="2">
    <source>
        <dbReference type="EMBL" id="KAJ4816507.1"/>
    </source>
</evidence>
<dbReference type="PANTHER" id="PTHR34836">
    <property type="entry name" value="OS06G0188250 PROTEIN"/>
    <property type="match status" value="1"/>
</dbReference>
<reference evidence="2" key="1">
    <citation type="submission" date="2022-08" db="EMBL/GenBank/DDBJ databases">
        <authorList>
            <person name="Marques A."/>
        </authorList>
    </citation>
    <scope>NUCLEOTIDE SEQUENCE</scope>
    <source>
        <strain evidence="2">RhyPub2mFocal</strain>
        <tissue evidence="2">Leaves</tissue>
    </source>
</reference>
<feature type="signal peptide" evidence="1">
    <location>
        <begin position="1"/>
        <end position="29"/>
    </location>
</feature>
<dbReference type="PANTHER" id="PTHR34836:SF1">
    <property type="entry name" value="OS09G0428600 PROTEIN"/>
    <property type="match status" value="1"/>
</dbReference>
<gene>
    <name evidence="2" type="ORF">LUZ62_029073</name>
</gene>
<evidence type="ECO:0000313" key="3">
    <source>
        <dbReference type="Proteomes" id="UP001140206"/>
    </source>
</evidence>
<organism evidence="2 3">
    <name type="scientific">Rhynchospora pubera</name>
    <dbReference type="NCBI Taxonomy" id="906938"/>
    <lineage>
        <taxon>Eukaryota</taxon>
        <taxon>Viridiplantae</taxon>
        <taxon>Streptophyta</taxon>
        <taxon>Embryophyta</taxon>
        <taxon>Tracheophyta</taxon>
        <taxon>Spermatophyta</taxon>
        <taxon>Magnoliopsida</taxon>
        <taxon>Liliopsida</taxon>
        <taxon>Poales</taxon>
        <taxon>Cyperaceae</taxon>
        <taxon>Cyperoideae</taxon>
        <taxon>Rhynchosporeae</taxon>
        <taxon>Rhynchospora</taxon>
    </lineage>
</organism>